<dbReference type="InterPro" id="IPR027266">
    <property type="entry name" value="TrmE/GcvT-like"/>
</dbReference>
<dbReference type="InterPro" id="IPR006222">
    <property type="entry name" value="GCVT_N"/>
</dbReference>
<dbReference type="Pfam" id="PF01571">
    <property type="entry name" value="GCV_T"/>
    <property type="match status" value="1"/>
</dbReference>
<dbReference type="InterPro" id="IPR028896">
    <property type="entry name" value="GcvT/YgfZ/DmdA"/>
</dbReference>
<evidence type="ECO:0000256" key="1">
    <source>
        <dbReference type="PIRSR" id="PIRSR006487-1"/>
    </source>
</evidence>
<dbReference type="GO" id="GO:0005829">
    <property type="term" value="C:cytosol"/>
    <property type="evidence" value="ECO:0007669"/>
    <property type="project" value="TreeGrafter"/>
</dbReference>
<dbReference type="eggNOG" id="COG0404">
    <property type="taxonomic scope" value="Bacteria"/>
</dbReference>
<dbReference type="Proteomes" id="UP000005561">
    <property type="component" value="Unassembled WGS sequence"/>
</dbReference>
<reference evidence="3" key="1">
    <citation type="submission" date="2009-07" db="EMBL/GenBank/DDBJ databases">
        <authorList>
            <person name="Weinstock G."/>
            <person name="Sodergren E."/>
            <person name="Clifton S."/>
            <person name="Fulton L."/>
            <person name="Fulton B."/>
            <person name="Courtney L."/>
            <person name="Fronick C."/>
            <person name="Harrison M."/>
            <person name="Strong C."/>
            <person name="Farmer C."/>
            <person name="Delahaunty K."/>
            <person name="Markovic C."/>
            <person name="Hall O."/>
            <person name="Minx P."/>
            <person name="Tomlinson C."/>
            <person name="Mitreva M."/>
            <person name="Nelson J."/>
            <person name="Hou S."/>
            <person name="Wollam A."/>
            <person name="Pepin K.H."/>
            <person name="Johnson M."/>
            <person name="Bhonagiri V."/>
            <person name="Nash W.E."/>
            <person name="Warren W."/>
            <person name="Chinwalla A."/>
            <person name="Mardis E.R."/>
            <person name="Wilson R.K."/>
        </authorList>
    </citation>
    <scope>NUCLEOTIDE SEQUENCE [LARGE SCALE GENOMIC DNA]</scope>
    <source>
        <strain evidence="3">DSM 14469</strain>
    </source>
</reference>
<evidence type="ECO:0000259" key="2">
    <source>
        <dbReference type="Pfam" id="PF01571"/>
    </source>
</evidence>
<proteinExistence type="predicted"/>
<dbReference type="AlphaFoldDB" id="C6LLV6"/>
<dbReference type="STRING" id="168384.SAMN05660368_00889"/>
<accession>C6LLV6</accession>
<sequence>MTMIFSSDSNVFKGAQTSMTMMGATLPYVYTSARDEYLAGRESAWLGITLNVTPIYVLSGPDAATLLNRVCVNRDFSLMQEGMSKHALICNENGHLIADGVIMKEEGTVYRTYWLAPVLEYYVTTSGLDVQGTYVQDEYFFQIDGPKSLEILEEATQTDLHDIKFAKNKKVQICGTEMTVHRLGMSGCLAYEVHGKAEYGEKVYTKIRDVLESYGGRPQGIGSYGIINHTTAGYPNQMQHFLYPYEECNPELGAFMKQRSMPLTPYGSNSDYIEDYYVYPYDIGWGYLINYNHDFIGKEALLKVKSNQPRKVITLEWNADDVADVFASNFRGKDVEPYDSIETPTDGDMIHMLLRGDQVLKNGQKIGMAVGRTWAYYERRMISLAYIKPEFAIEGEE</sequence>
<gene>
    <name evidence="3" type="ORF">BRYFOR_09655</name>
</gene>
<feature type="binding site" evidence="1">
    <location>
        <position position="192"/>
    </location>
    <ligand>
        <name>substrate</name>
    </ligand>
</feature>
<name>C6LLV6_9FIRM</name>
<feature type="non-terminal residue" evidence="3">
    <location>
        <position position="397"/>
    </location>
</feature>
<evidence type="ECO:0000313" key="3">
    <source>
        <dbReference type="EMBL" id="EET58366.1"/>
    </source>
</evidence>
<comment type="caution">
    <text evidence="3">The sequence shown here is derived from an EMBL/GenBank/DDBJ whole genome shotgun (WGS) entry which is preliminary data.</text>
</comment>
<dbReference type="PANTHER" id="PTHR43757:SF2">
    <property type="entry name" value="AMINOMETHYLTRANSFERASE, MITOCHONDRIAL"/>
    <property type="match status" value="1"/>
</dbReference>
<keyword evidence="4" id="KW-1185">Reference proteome</keyword>
<dbReference type="Gene3D" id="3.30.1360.120">
    <property type="entry name" value="Probable tRNA modification gtpase trme, domain 1"/>
    <property type="match status" value="1"/>
</dbReference>
<dbReference type="SUPFAM" id="SSF103025">
    <property type="entry name" value="Folate-binding domain"/>
    <property type="match status" value="1"/>
</dbReference>
<dbReference type="OrthoDB" id="2055370at2"/>
<dbReference type="PANTHER" id="PTHR43757">
    <property type="entry name" value="AMINOMETHYLTRANSFERASE"/>
    <property type="match status" value="1"/>
</dbReference>
<evidence type="ECO:0000313" key="4">
    <source>
        <dbReference type="Proteomes" id="UP000005561"/>
    </source>
</evidence>
<organism evidence="3 4">
    <name type="scientific">Marvinbryantia formatexigens DSM 14469</name>
    <dbReference type="NCBI Taxonomy" id="478749"/>
    <lineage>
        <taxon>Bacteria</taxon>
        <taxon>Bacillati</taxon>
        <taxon>Bacillota</taxon>
        <taxon>Clostridia</taxon>
        <taxon>Lachnospirales</taxon>
        <taxon>Lachnospiraceae</taxon>
        <taxon>Marvinbryantia</taxon>
    </lineage>
</organism>
<feature type="domain" description="GCVT N-terminal" evidence="2">
    <location>
        <begin position="20"/>
        <end position="223"/>
    </location>
</feature>
<dbReference type="EMBL" id="ACCL02000034">
    <property type="protein sequence ID" value="EET58366.1"/>
    <property type="molecule type" value="Genomic_DNA"/>
</dbReference>
<protein>
    <submittedName>
        <fullName evidence="3">Glycine cleavage T-protein</fullName>
    </submittedName>
</protein>